<protein>
    <submittedName>
        <fullName evidence="3">Uncharacterized protein</fullName>
    </submittedName>
</protein>
<feature type="transmembrane region" description="Helical" evidence="1">
    <location>
        <begin position="43"/>
        <end position="65"/>
    </location>
</feature>
<dbReference type="EMBL" id="MU865101">
    <property type="protein sequence ID" value="KAK4457698.1"/>
    <property type="molecule type" value="Genomic_DNA"/>
</dbReference>
<sequence length="121" mass="14450">MYGMCLAFFFFFFSFHLFSDGVNTWKHDGWMDGWSGYFSIYRPVQIIMCSIIYIYVYLFSGRFFFLFSRRTKSNSVTNNYFFCIMHEKHCTKILIDSPNRLTLAVIVTFSFSPMSPETFMI</sequence>
<reference evidence="3" key="1">
    <citation type="journal article" date="2023" name="Mol. Phylogenet. Evol.">
        <title>Genome-scale phylogeny and comparative genomics of the fungal order Sordariales.</title>
        <authorList>
            <person name="Hensen N."/>
            <person name="Bonometti L."/>
            <person name="Westerberg I."/>
            <person name="Brannstrom I.O."/>
            <person name="Guillou S."/>
            <person name="Cros-Aarteil S."/>
            <person name="Calhoun S."/>
            <person name="Haridas S."/>
            <person name="Kuo A."/>
            <person name="Mondo S."/>
            <person name="Pangilinan J."/>
            <person name="Riley R."/>
            <person name="LaButti K."/>
            <person name="Andreopoulos B."/>
            <person name="Lipzen A."/>
            <person name="Chen C."/>
            <person name="Yan M."/>
            <person name="Daum C."/>
            <person name="Ng V."/>
            <person name="Clum A."/>
            <person name="Steindorff A."/>
            <person name="Ohm R.A."/>
            <person name="Martin F."/>
            <person name="Silar P."/>
            <person name="Natvig D.O."/>
            <person name="Lalanne C."/>
            <person name="Gautier V."/>
            <person name="Ament-Velasquez S.L."/>
            <person name="Kruys A."/>
            <person name="Hutchinson M.I."/>
            <person name="Powell A.J."/>
            <person name="Barry K."/>
            <person name="Miller A.N."/>
            <person name="Grigoriev I.V."/>
            <person name="Debuchy R."/>
            <person name="Gladieux P."/>
            <person name="Hiltunen Thoren M."/>
            <person name="Johannesson H."/>
        </authorList>
    </citation>
    <scope>NUCLEOTIDE SEQUENCE</scope>
    <source>
        <strain evidence="3">PSN324</strain>
    </source>
</reference>
<organism evidence="3 4">
    <name type="scientific">Cladorrhinum samala</name>
    <dbReference type="NCBI Taxonomy" id="585594"/>
    <lineage>
        <taxon>Eukaryota</taxon>
        <taxon>Fungi</taxon>
        <taxon>Dikarya</taxon>
        <taxon>Ascomycota</taxon>
        <taxon>Pezizomycotina</taxon>
        <taxon>Sordariomycetes</taxon>
        <taxon>Sordariomycetidae</taxon>
        <taxon>Sordariales</taxon>
        <taxon>Podosporaceae</taxon>
        <taxon>Cladorrhinum</taxon>
    </lineage>
</organism>
<dbReference type="Proteomes" id="UP001321749">
    <property type="component" value="Unassembled WGS sequence"/>
</dbReference>
<name>A0AAV9HAL2_9PEZI</name>
<evidence type="ECO:0000256" key="1">
    <source>
        <dbReference type="SAM" id="Phobius"/>
    </source>
</evidence>
<feature type="signal peptide" evidence="2">
    <location>
        <begin position="1"/>
        <end position="24"/>
    </location>
</feature>
<keyword evidence="1" id="KW-0472">Membrane</keyword>
<evidence type="ECO:0000313" key="3">
    <source>
        <dbReference type="EMBL" id="KAK4457698.1"/>
    </source>
</evidence>
<reference evidence="3" key="2">
    <citation type="submission" date="2023-06" db="EMBL/GenBank/DDBJ databases">
        <authorList>
            <consortium name="Lawrence Berkeley National Laboratory"/>
            <person name="Mondo S.J."/>
            <person name="Hensen N."/>
            <person name="Bonometti L."/>
            <person name="Westerberg I."/>
            <person name="Brannstrom I.O."/>
            <person name="Guillou S."/>
            <person name="Cros-Aarteil S."/>
            <person name="Calhoun S."/>
            <person name="Haridas S."/>
            <person name="Kuo A."/>
            <person name="Pangilinan J."/>
            <person name="Riley R."/>
            <person name="Labutti K."/>
            <person name="Andreopoulos B."/>
            <person name="Lipzen A."/>
            <person name="Chen C."/>
            <person name="Yanf M."/>
            <person name="Daum C."/>
            <person name="Ng V."/>
            <person name="Clum A."/>
            <person name="Steindorff A."/>
            <person name="Ohm R."/>
            <person name="Martin F."/>
            <person name="Silar P."/>
            <person name="Natvig D."/>
            <person name="Lalanne C."/>
            <person name="Gautier V."/>
            <person name="Ament-Velasquez S.L."/>
            <person name="Kruys A."/>
            <person name="Hutchinson M.I."/>
            <person name="Powell A.J."/>
            <person name="Barry K."/>
            <person name="Miller A.N."/>
            <person name="Grigoriev I.V."/>
            <person name="Debuchy R."/>
            <person name="Gladieux P."/>
            <person name="Thoren M.H."/>
            <person name="Johannesson H."/>
        </authorList>
    </citation>
    <scope>NUCLEOTIDE SEQUENCE</scope>
    <source>
        <strain evidence="3">PSN324</strain>
    </source>
</reference>
<proteinExistence type="predicted"/>
<keyword evidence="1" id="KW-1133">Transmembrane helix</keyword>
<gene>
    <name evidence="3" type="ORF">QBC42DRAFT_34797</name>
</gene>
<evidence type="ECO:0000256" key="2">
    <source>
        <dbReference type="SAM" id="SignalP"/>
    </source>
</evidence>
<feature type="chain" id="PRO_5043508020" evidence="2">
    <location>
        <begin position="25"/>
        <end position="121"/>
    </location>
</feature>
<accession>A0AAV9HAL2</accession>
<comment type="caution">
    <text evidence="3">The sequence shown here is derived from an EMBL/GenBank/DDBJ whole genome shotgun (WGS) entry which is preliminary data.</text>
</comment>
<keyword evidence="4" id="KW-1185">Reference proteome</keyword>
<keyword evidence="2" id="KW-0732">Signal</keyword>
<evidence type="ECO:0000313" key="4">
    <source>
        <dbReference type="Proteomes" id="UP001321749"/>
    </source>
</evidence>
<keyword evidence="1" id="KW-0812">Transmembrane</keyword>
<dbReference type="AlphaFoldDB" id="A0AAV9HAL2"/>